<dbReference type="Gene3D" id="2.170.150.80">
    <property type="entry name" value="NAC domain"/>
    <property type="match status" value="1"/>
</dbReference>
<dbReference type="InterPro" id="IPR015421">
    <property type="entry name" value="PyrdxlP-dep_Trfase_major"/>
</dbReference>
<evidence type="ECO:0000256" key="4">
    <source>
        <dbReference type="ARBA" id="ARBA00023242"/>
    </source>
</evidence>
<name>A0A8S9JFY1_BRACR</name>
<dbReference type="GO" id="GO:0006355">
    <property type="term" value="P:regulation of DNA-templated transcription"/>
    <property type="evidence" value="ECO:0007669"/>
    <property type="project" value="InterPro"/>
</dbReference>
<keyword evidence="4" id="KW-0539">Nucleus</keyword>
<gene>
    <name evidence="7" type="ORF">F2Q68_00002480</name>
</gene>
<dbReference type="GO" id="GO:0005829">
    <property type="term" value="C:cytosol"/>
    <property type="evidence" value="ECO:0007669"/>
    <property type="project" value="TreeGrafter"/>
</dbReference>
<dbReference type="Proteomes" id="UP000712281">
    <property type="component" value="Unassembled WGS sequence"/>
</dbReference>
<dbReference type="GO" id="GO:0006572">
    <property type="term" value="P:L-tyrosine catabolic process"/>
    <property type="evidence" value="ECO:0007669"/>
    <property type="project" value="TreeGrafter"/>
</dbReference>
<evidence type="ECO:0000256" key="3">
    <source>
        <dbReference type="ARBA" id="ARBA00023163"/>
    </source>
</evidence>
<dbReference type="PANTHER" id="PTHR45744">
    <property type="entry name" value="TYROSINE AMINOTRANSFERASE"/>
    <property type="match status" value="1"/>
</dbReference>
<sequence length="414" mass="47136">MNNVRTSDQKKWAPFITGPALIVPVVTLGSISKGWTVPGWRTGWLALDDLDGVFRTTKIFDAAKQFLEINYKPPTVIQPSNPSFVFLFPLISETPRISRACFCPTHADLVNILRKRIDRGERSSLITDNHILYKTAPWLFQHVRHVSFYEKYVWYYYVTRKQPPAMTRKADSSRPCRKVGGSGTWKTSGLKKVIDKKGVRVGSMHYASFQANVETKKDGIETGWVMHEFLLDRPGFQELVLCRIKFRPGKDNAQYAPIFAPIVIGQPQPPPVETHQDPGTEHQGIMGQDSNYPLLNEDMGEYGQDFGDLVDNQCHYLVQETMDRLQIPMMMNQALNEEQEWNGYSSPSLAQQYFGQDMVPMTQHLDAQHQHFGSMDEHQGLGDDPKEVKARLKAWAHAVAFVSTTHHHQPPNSL</sequence>
<evidence type="ECO:0000256" key="2">
    <source>
        <dbReference type="ARBA" id="ARBA00023125"/>
    </source>
</evidence>
<comment type="caution">
    <text evidence="7">The sequence shown here is derived from an EMBL/GenBank/DDBJ whole genome shotgun (WGS) entry which is preliminary data.</text>
</comment>
<reference evidence="7" key="1">
    <citation type="submission" date="2019-12" db="EMBL/GenBank/DDBJ databases">
        <title>Genome sequencing and annotation of Brassica cretica.</title>
        <authorList>
            <person name="Studholme D.J."/>
            <person name="Sarris P.F."/>
        </authorList>
    </citation>
    <scope>NUCLEOTIDE SEQUENCE</scope>
    <source>
        <strain evidence="7">PFS-001/15</strain>
        <tissue evidence="7">Leaf</tissue>
    </source>
</reference>
<dbReference type="AlphaFoldDB" id="A0A8S9JFY1"/>
<accession>A0A8S9JFY1</accession>
<dbReference type="SUPFAM" id="SSF101941">
    <property type="entry name" value="NAC domain"/>
    <property type="match status" value="1"/>
</dbReference>
<dbReference type="Gene3D" id="3.40.640.10">
    <property type="entry name" value="Type I PLP-dependent aspartate aminotransferase-like (Major domain)"/>
    <property type="match status" value="1"/>
</dbReference>
<dbReference type="Pfam" id="PF02365">
    <property type="entry name" value="NAM"/>
    <property type="match status" value="1"/>
</dbReference>
<feature type="region of interest" description="Disordered" evidence="5">
    <location>
        <begin position="264"/>
        <end position="293"/>
    </location>
</feature>
<evidence type="ECO:0000313" key="8">
    <source>
        <dbReference type="Proteomes" id="UP000712281"/>
    </source>
</evidence>
<dbReference type="GO" id="GO:0004838">
    <property type="term" value="F:L-tyrosine-2-oxoglutarate transaminase activity"/>
    <property type="evidence" value="ECO:0007669"/>
    <property type="project" value="TreeGrafter"/>
</dbReference>
<dbReference type="EMBL" id="QGKW02001660">
    <property type="protein sequence ID" value="KAF2580473.1"/>
    <property type="molecule type" value="Genomic_DNA"/>
</dbReference>
<dbReference type="PROSITE" id="PS51005">
    <property type="entry name" value="NAC"/>
    <property type="match status" value="1"/>
</dbReference>
<keyword evidence="3" id="KW-0804">Transcription</keyword>
<evidence type="ECO:0000256" key="1">
    <source>
        <dbReference type="ARBA" id="ARBA00023015"/>
    </source>
</evidence>
<evidence type="ECO:0000313" key="7">
    <source>
        <dbReference type="EMBL" id="KAF2580473.1"/>
    </source>
</evidence>
<protein>
    <recommendedName>
        <fullName evidence="6">NAC domain-containing protein</fullName>
    </recommendedName>
</protein>
<dbReference type="InterPro" id="IPR003441">
    <property type="entry name" value="NAC-dom"/>
</dbReference>
<dbReference type="PANTHER" id="PTHR45744:SF32">
    <property type="entry name" value="AMINOTRANSFERASE CLASS I_CLASSII DOMAIN-CONTAINING PROTEIN"/>
    <property type="match status" value="1"/>
</dbReference>
<feature type="domain" description="NAC" evidence="6">
    <location>
        <begin position="96"/>
        <end position="247"/>
    </location>
</feature>
<dbReference type="GO" id="GO:0003677">
    <property type="term" value="F:DNA binding"/>
    <property type="evidence" value="ECO:0007669"/>
    <property type="project" value="UniProtKB-KW"/>
</dbReference>
<keyword evidence="2" id="KW-0238">DNA-binding</keyword>
<keyword evidence="1" id="KW-0805">Transcription regulation</keyword>
<proteinExistence type="predicted"/>
<evidence type="ECO:0000259" key="6">
    <source>
        <dbReference type="PROSITE" id="PS51005"/>
    </source>
</evidence>
<evidence type="ECO:0000256" key="5">
    <source>
        <dbReference type="SAM" id="MobiDB-lite"/>
    </source>
</evidence>
<organism evidence="7 8">
    <name type="scientific">Brassica cretica</name>
    <name type="common">Mustard</name>
    <dbReference type="NCBI Taxonomy" id="69181"/>
    <lineage>
        <taxon>Eukaryota</taxon>
        <taxon>Viridiplantae</taxon>
        <taxon>Streptophyta</taxon>
        <taxon>Embryophyta</taxon>
        <taxon>Tracheophyta</taxon>
        <taxon>Spermatophyta</taxon>
        <taxon>Magnoliopsida</taxon>
        <taxon>eudicotyledons</taxon>
        <taxon>Gunneridae</taxon>
        <taxon>Pentapetalae</taxon>
        <taxon>rosids</taxon>
        <taxon>malvids</taxon>
        <taxon>Brassicales</taxon>
        <taxon>Brassicaceae</taxon>
        <taxon>Brassiceae</taxon>
        <taxon>Brassica</taxon>
    </lineage>
</organism>
<dbReference type="InterPro" id="IPR036093">
    <property type="entry name" value="NAC_dom_sf"/>
</dbReference>